<dbReference type="KEGG" id="blac:94349667"/>
<dbReference type="Proteomes" id="UP000294530">
    <property type="component" value="Unassembled WGS sequence"/>
</dbReference>
<dbReference type="RefSeq" id="XP_067823558.1">
    <property type="nucleotide sequence ID" value="XM_067963996.1"/>
</dbReference>
<dbReference type="AlphaFoldDB" id="A0A976ILN1"/>
<reference evidence="1 2" key="1">
    <citation type="journal article" date="2021" name="Genome Biol.">
        <title>AFLAP: assembly-free linkage analysis pipeline using k-mers from genome sequencing data.</title>
        <authorList>
            <person name="Fletcher K."/>
            <person name="Zhang L."/>
            <person name="Gil J."/>
            <person name="Han R."/>
            <person name="Cavanaugh K."/>
            <person name="Michelmore R."/>
        </authorList>
    </citation>
    <scope>NUCLEOTIDE SEQUENCE [LARGE SCALE GENOMIC DNA]</scope>
    <source>
        <strain evidence="1 2">SF5</strain>
    </source>
</reference>
<proteinExistence type="predicted"/>
<keyword evidence="2" id="KW-1185">Reference proteome</keyword>
<evidence type="ECO:0000313" key="1">
    <source>
        <dbReference type="EMBL" id="TDH74060.1"/>
    </source>
</evidence>
<sequence>MQRTNGSLPQGSGFKTQIFHNNIAPFQPETTWRKRGKLHVENVLSQSQSTCSTVFKERSLNVHEIRLV</sequence>
<dbReference type="GeneID" id="94349667"/>
<name>A0A976ILN1_BRELC</name>
<accession>A0A976ILN1</accession>
<protein>
    <submittedName>
        <fullName evidence="1">Uncharacterized protein</fullName>
    </submittedName>
</protein>
<organism evidence="1 2">
    <name type="scientific">Bremia lactucae</name>
    <name type="common">Lettuce downy mildew</name>
    <dbReference type="NCBI Taxonomy" id="4779"/>
    <lineage>
        <taxon>Eukaryota</taxon>
        <taxon>Sar</taxon>
        <taxon>Stramenopiles</taxon>
        <taxon>Oomycota</taxon>
        <taxon>Peronosporomycetes</taxon>
        <taxon>Peronosporales</taxon>
        <taxon>Peronosporaceae</taxon>
        <taxon>Bremia</taxon>
    </lineage>
</organism>
<comment type="caution">
    <text evidence="1">The sequence shown here is derived from an EMBL/GenBank/DDBJ whole genome shotgun (WGS) entry which is preliminary data.</text>
</comment>
<dbReference type="EMBL" id="SHOA02000009">
    <property type="protein sequence ID" value="TDH74060.1"/>
    <property type="molecule type" value="Genomic_DNA"/>
</dbReference>
<gene>
    <name evidence="1" type="ORF">CCR75_005922</name>
</gene>
<evidence type="ECO:0000313" key="2">
    <source>
        <dbReference type="Proteomes" id="UP000294530"/>
    </source>
</evidence>